<comment type="caution">
    <text evidence="1">The sequence shown here is derived from an EMBL/GenBank/DDBJ whole genome shotgun (WGS) entry which is preliminary data.</text>
</comment>
<organism evidence="1 2">
    <name type="scientific">Scortum barcoo</name>
    <name type="common">barcoo grunter</name>
    <dbReference type="NCBI Taxonomy" id="214431"/>
    <lineage>
        <taxon>Eukaryota</taxon>
        <taxon>Metazoa</taxon>
        <taxon>Chordata</taxon>
        <taxon>Craniata</taxon>
        <taxon>Vertebrata</taxon>
        <taxon>Euteleostomi</taxon>
        <taxon>Actinopterygii</taxon>
        <taxon>Neopterygii</taxon>
        <taxon>Teleostei</taxon>
        <taxon>Neoteleostei</taxon>
        <taxon>Acanthomorphata</taxon>
        <taxon>Eupercaria</taxon>
        <taxon>Centrarchiformes</taxon>
        <taxon>Terapontoidei</taxon>
        <taxon>Terapontidae</taxon>
        <taxon>Scortum</taxon>
    </lineage>
</organism>
<dbReference type="EMBL" id="CM041553">
    <property type="protein sequence ID" value="KAI3352280.1"/>
    <property type="molecule type" value="Genomic_DNA"/>
</dbReference>
<reference evidence="1" key="1">
    <citation type="submission" date="2022-04" db="EMBL/GenBank/DDBJ databases">
        <title>Jade perch genome.</title>
        <authorList>
            <person name="Chao B."/>
        </authorList>
    </citation>
    <scope>NUCLEOTIDE SEQUENCE</scope>
    <source>
        <strain evidence="1">CB-2022</strain>
    </source>
</reference>
<evidence type="ECO:0000313" key="1">
    <source>
        <dbReference type="EMBL" id="KAI3352280.1"/>
    </source>
</evidence>
<evidence type="ECO:0000313" key="2">
    <source>
        <dbReference type="Proteomes" id="UP000831701"/>
    </source>
</evidence>
<keyword evidence="2" id="KW-1185">Reference proteome</keyword>
<sequence>MIPQIPFIKDSWLDWRNWNIIRNLSIFGDVVDLWTVPKMQDILLRVLVVALGLQTYPRHDPTVMHEEKMLRGGEKLDHEMTFVIEEMTHTDDRGHQGDIKNIPEEQNQSDQHVAEEDKLSVLEDVTATKQGSEEDGDQKLLEGGYSMENPQLDHEQREHLHLDMKSKQRGDLQSDGSFIDPSGPQGQQEKTEEEEVLGSKEKEPPLSENETSETVVADWDSDYLWYMWNTFSIISMIHFFRKYFGENSQMKQEETEAIPVTCTAAEVLLPDSNTLQRFHSKCIHVSSDKKWSGFLEGFANDLLDAMRTVCDKNSGVLIEDFQMVDVCDIVVPFTPPEPYGFQCLLWHKQASDLLPATQVGGQIKLVENKKIQNGCHCQSPDADDVLCLLHCETEKVQRKTTDVCKGLLCMKNSPFLSKSQVTKWFQSTIKQAWALISHKYEFELNIRYIDAPGALVIRFRSGKKICFRMNPVVKFNTDAHFFITPCSPNNLDTFWTLSLTNYEDTFLKRICKHLPESSCHRQTLEIAYFLHKRQTAISGSSALMDFHFKTALMHLLLTTDPSQWKPNCVAGRLRDLLVLMEKSLKKKLLQHVLIGNPSAQKIIVLPAELTQAKTVNLFHPLVVHNCIYRNAALHFQEMLKHAHMLIHDYVVQYSDSVN</sequence>
<accession>A0ACB8V9F8</accession>
<name>A0ACB8V9F8_9TELE</name>
<proteinExistence type="predicted"/>
<protein>
    <submittedName>
        <fullName evidence="1">Uncharacterized protein</fullName>
    </submittedName>
</protein>
<gene>
    <name evidence="1" type="ORF">L3Q82_005258</name>
</gene>
<dbReference type="Proteomes" id="UP000831701">
    <property type="component" value="Chromosome 23"/>
</dbReference>